<feature type="compositionally biased region" description="Polar residues" evidence="1">
    <location>
        <begin position="26"/>
        <end position="41"/>
    </location>
</feature>
<name>A0AAN8GAX0_TRICO</name>
<dbReference type="Proteomes" id="UP001331761">
    <property type="component" value="Unassembled WGS sequence"/>
</dbReference>
<keyword evidence="2" id="KW-0812">Transmembrane</keyword>
<feature type="compositionally biased region" description="Low complexity" evidence="1">
    <location>
        <begin position="52"/>
        <end position="68"/>
    </location>
</feature>
<keyword evidence="4" id="KW-1185">Reference proteome</keyword>
<evidence type="ECO:0000256" key="1">
    <source>
        <dbReference type="SAM" id="MobiDB-lite"/>
    </source>
</evidence>
<organism evidence="3 4">
    <name type="scientific">Trichostrongylus colubriformis</name>
    <name type="common">Black scour worm</name>
    <dbReference type="NCBI Taxonomy" id="6319"/>
    <lineage>
        <taxon>Eukaryota</taxon>
        <taxon>Metazoa</taxon>
        <taxon>Ecdysozoa</taxon>
        <taxon>Nematoda</taxon>
        <taxon>Chromadorea</taxon>
        <taxon>Rhabditida</taxon>
        <taxon>Rhabditina</taxon>
        <taxon>Rhabditomorpha</taxon>
        <taxon>Strongyloidea</taxon>
        <taxon>Trichostrongylidae</taxon>
        <taxon>Trichostrongylus</taxon>
    </lineage>
</organism>
<feature type="region of interest" description="Disordered" evidence="1">
    <location>
        <begin position="22"/>
        <end position="68"/>
    </location>
</feature>
<dbReference type="AlphaFoldDB" id="A0AAN8GAX0"/>
<gene>
    <name evidence="3" type="ORF">GCK32_003687</name>
</gene>
<protein>
    <submittedName>
        <fullName evidence="3">Uncharacterized protein</fullName>
    </submittedName>
</protein>
<dbReference type="EMBL" id="WIXE01001942">
    <property type="protein sequence ID" value="KAK5985243.1"/>
    <property type="molecule type" value="Genomic_DNA"/>
</dbReference>
<reference evidence="3 4" key="1">
    <citation type="submission" date="2019-10" db="EMBL/GenBank/DDBJ databases">
        <title>Assembly and Annotation for the nematode Trichostrongylus colubriformis.</title>
        <authorList>
            <person name="Martin J."/>
        </authorList>
    </citation>
    <scope>NUCLEOTIDE SEQUENCE [LARGE SCALE GENOMIC DNA]</scope>
    <source>
        <strain evidence="3">G859</strain>
        <tissue evidence="3">Whole worm</tissue>
    </source>
</reference>
<evidence type="ECO:0000313" key="3">
    <source>
        <dbReference type="EMBL" id="KAK5985243.1"/>
    </source>
</evidence>
<sequence length="114" mass="12739">MPFYYYRNQPLAVYIFFEHERKPPGNENNAPPNIPQKQGQPKSKFGRKVGGKSTMSTQSKSSSTKSKNTGNYVALGVVILLLFCVLVFTIITLMHVFGVMDFIPALLPPAECQK</sequence>
<accession>A0AAN8GAX0</accession>
<keyword evidence="2" id="KW-0472">Membrane</keyword>
<evidence type="ECO:0000256" key="2">
    <source>
        <dbReference type="SAM" id="Phobius"/>
    </source>
</evidence>
<keyword evidence="2" id="KW-1133">Transmembrane helix</keyword>
<evidence type="ECO:0000313" key="4">
    <source>
        <dbReference type="Proteomes" id="UP001331761"/>
    </source>
</evidence>
<feature type="transmembrane region" description="Helical" evidence="2">
    <location>
        <begin position="72"/>
        <end position="97"/>
    </location>
</feature>
<comment type="caution">
    <text evidence="3">The sequence shown here is derived from an EMBL/GenBank/DDBJ whole genome shotgun (WGS) entry which is preliminary data.</text>
</comment>
<proteinExistence type="predicted"/>